<dbReference type="Pfam" id="PF18922">
    <property type="entry name" value="DUF5672"/>
    <property type="match status" value="1"/>
</dbReference>
<name>A0A6C0LYT2_9ZZZZ</name>
<organism evidence="2">
    <name type="scientific">viral metagenome</name>
    <dbReference type="NCBI Taxonomy" id="1070528"/>
    <lineage>
        <taxon>unclassified sequences</taxon>
        <taxon>metagenomes</taxon>
        <taxon>organismal metagenomes</taxon>
    </lineage>
</organism>
<dbReference type="InterPro" id="IPR043729">
    <property type="entry name" value="DUF5672"/>
</dbReference>
<proteinExistence type="predicted"/>
<reference evidence="2" key="1">
    <citation type="journal article" date="2020" name="Nature">
        <title>Giant virus diversity and host interactions through global metagenomics.</title>
        <authorList>
            <person name="Schulz F."/>
            <person name="Roux S."/>
            <person name="Paez-Espino D."/>
            <person name="Jungbluth S."/>
            <person name="Walsh D.A."/>
            <person name="Denef V.J."/>
            <person name="McMahon K.D."/>
            <person name="Konstantinidis K.T."/>
            <person name="Eloe-Fadrosh E.A."/>
            <person name="Kyrpides N.C."/>
            <person name="Woyke T."/>
        </authorList>
    </citation>
    <scope>NUCLEOTIDE SEQUENCE</scope>
    <source>
        <strain evidence="2">GVMAG-S-1017745-26</strain>
    </source>
</reference>
<accession>A0A6C0LYT2</accession>
<evidence type="ECO:0000313" key="2">
    <source>
        <dbReference type="EMBL" id="QHU35188.1"/>
    </source>
</evidence>
<dbReference type="EMBL" id="MN740584">
    <property type="protein sequence ID" value="QHU35188.1"/>
    <property type="molecule type" value="Genomic_DNA"/>
</dbReference>
<dbReference type="AlphaFoldDB" id="A0A6C0LYT2"/>
<evidence type="ECO:0000259" key="1">
    <source>
        <dbReference type="Pfam" id="PF18922"/>
    </source>
</evidence>
<feature type="domain" description="DUF5672" evidence="1">
    <location>
        <begin position="119"/>
        <end position="259"/>
    </location>
</feature>
<protein>
    <recommendedName>
        <fullName evidence="1">DUF5672 domain-containing protein</fullName>
    </recommendedName>
</protein>
<sequence>MIKFTEIYKSKKEKEKIKEKRKNIVNENHLRWIKYCNNNIYRFPNNILPKLSKKSENNAVLIEFRPMIHLEYIIRRFIYYLGKEWMYTIVCGKDNYDTITNIVNKLSNNITIVNLNISVKCVNEYNKVLLTPSFWERLDGKKILIHQEDSIIFKHFDNKYLKYDYIGAPWNKKFFQITKNNVGNGGLSLRSKDLMIYILNNYDYNKEKYDSFTQSRLKNRSIPLVPEDVFFVTMIEKYNIGKIAHFDIAKKFCIEWIYDKDTLCGHQWWKSKGNHSVFNFENCELLNMNNI</sequence>